<accession>A0A6P4XS46</accession>
<protein>
    <submittedName>
        <fullName evidence="2">Uncharacterized protein LOC109461594</fullName>
    </submittedName>
</protein>
<dbReference type="Proteomes" id="UP000515135">
    <property type="component" value="Unplaced"/>
</dbReference>
<dbReference type="PANTHER" id="PTHR34487:SF1">
    <property type="entry name" value="ACYL-ACP THIOESTERASE"/>
    <property type="match status" value="1"/>
</dbReference>
<reference evidence="2" key="1">
    <citation type="submission" date="2025-08" db="UniProtKB">
        <authorList>
            <consortium name="RefSeq"/>
        </authorList>
    </citation>
    <scope>IDENTIFICATION</scope>
    <source>
        <tissue evidence="2">Gonad</tissue>
    </source>
</reference>
<organism evidence="1 2">
    <name type="scientific">Branchiostoma belcheri</name>
    <name type="common">Amphioxus</name>
    <dbReference type="NCBI Taxonomy" id="7741"/>
    <lineage>
        <taxon>Eukaryota</taxon>
        <taxon>Metazoa</taxon>
        <taxon>Chordata</taxon>
        <taxon>Cephalochordata</taxon>
        <taxon>Leptocardii</taxon>
        <taxon>Amphioxiformes</taxon>
        <taxon>Branchiostomatidae</taxon>
        <taxon>Branchiostoma</taxon>
    </lineage>
</organism>
<dbReference type="OrthoDB" id="6278306at2759"/>
<dbReference type="PANTHER" id="PTHR34487">
    <property type="entry name" value="ACYL-ACP THIOESTERASE"/>
    <property type="match status" value="1"/>
</dbReference>
<keyword evidence="1" id="KW-1185">Reference proteome</keyword>
<dbReference type="RefSeq" id="XP_019613529.1">
    <property type="nucleotide sequence ID" value="XM_019757970.1"/>
</dbReference>
<proteinExistence type="predicted"/>
<name>A0A6P4XS46_BRABE</name>
<dbReference type="KEGG" id="bbel:109461594"/>
<dbReference type="InterPro" id="IPR029069">
    <property type="entry name" value="HotDog_dom_sf"/>
</dbReference>
<dbReference type="AlphaFoldDB" id="A0A6P4XS46"/>
<dbReference type="CDD" id="cd03440">
    <property type="entry name" value="hot_dog"/>
    <property type="match status" value="1"/>
</dbReference>
<evidence type="ECO:0000313" key="1">
    <source>
        <dbReference type="Proteomes" id="UP000515135"/>
    </source>
</evidence>
<dbReference type="GeneID" id="109461594"/>
<dbReference type="Gene3D" id="3.10.129.10">
    <property type="entry name" value="Hotdog Thioesterase"/>
    <property type="match status" value="1"/>
</dbReference>
<evidence type="ECO:0000313" key="2">
    <source>
        <dbReference type="RefSeq" id="XP_019613529.1"/>
    </source>
</evidence>
<gene>
    <name evidence="2" type="primary">LOC109461594</name>
</gene>
<sequence length="278" mass="31960">MDSLWKEGPSFTFSEDRRTVSFDYSFNRWDFEIGGQIPVWTLCDRADWLSFLAVAALDANLARPDMRVFTRCQVWEISPSFYSVVRPGRPLKVSSRVVYVGNTSFVKKGEIVDRSTNEILVKGMVQDVLISMDTRRPTPFPDWLKENYLHLTSEPRPEMAEVFEKPPAAKTFVYSVTVPPSDIDLNNHTNQRHYIRYCFDCAVVGARQGAYPTVRGDVLKQGVRKVSVLYQKESLEGDVLSVDSWEESPGTLRFQVRKVYENLVQVTLQFHETNKSKL</sequence>
<dbReference type="SUPFAM" id="SSF54637">
    <property type="entry name" value="Thioesterase/thiol ester dehydrase-isomerase"/>
    <property type="match status" value="2"/>
</dbReference>